<comment type="subcellular location">
    <subcellularLocation>
        <location evidence="1">Cell envelope</location>
    </subcellularLocation>
</comment>
<dbReference type="RefSeq" id="WP_204604085.1">
    <property type="nucleotide sequence ID" value="NZ_JBHSED010000011.1"/>
</dbReference>
<evidence type="ECO:0000313" key="12">
    <source>
        <dbReference type="Proteomes" id="UP001595755"/>
    </source>
</evidence>
<evidence type="ECO:0000256" key="1">
    <source>
        <dbReference type="ARBA" id="ARBA00004196"/>
    </source>
</evidence>
<dbReference type="InterPro" id="IPR051313">
    <property type="entry name" value="Bact_iron-sidero_bind"/>
</dbReference>
<dbReference type="InterPro" id="IPR002491">
    <property type="entry name" value="ABC_transptr_periplasmic_BD"/>
</dbReference>
<accession>A0ABV8S7D7</accession>
<dbReference type="CDD" id="cd01146">
    <property type="entry name" value="FhuD"/>
    <property type="match status" value="1"/>
</dbReference>
<evidence type="ECO:0000256" key="6">
    <source>
        <dbReference type="ARBA" id="ARBA00023125"/>
    </source>
</evidence>
<organism evidence="11 12">
    <name type="scientific">Cohnella boryungensis</name>
    <dbReference type="NCBI Taxonomy" id="768479"/>
    <lineage>
        <taxon>Bacteria</taxon>
        <taxon>Bacillati</taxon>
        <taxon>Bacillota</taxon>
        <taxon>Bacilli</taxon>
        <taxon>Bacillales</taxon>
        <taxon>Paenibacillaceae</taxon>
        <taxon>Cohnella</taxon>
    </lineage>
</organism>
<evidence type="ECO:0000256" key="2">
    <source>
        <dbReference type="ARBA" id="ARBA00008814"/>
    </source>
</evidence>
<dbReference type="Pfam" id="PF12833">
    <property type="entry name" value="HTH_18"/>
    <property type="match status" value="1"/>
</dbReference>
<keyword evidence="4" id="KW-0732">Signal</keyword>
<evidence type="ECO:0000256" key="7">
    <source>
        <dbReference type="ARBA" id="ARBA00023163"/>
    </source>
</evidence>
<dbReference type="SUPFAM" id="SSF53807">
    <property type="entry name" value="Helical backbone' metal receptor"/>
    <property type="match status" value="1"/>
</dbReference>
<keyword evidence="5" id="KW-0805">Transcription regulation</keyword>
<dbReference type="PROSITE" id="PS50983">
    <property type="entry name" value="FE_B12_PBP"/>
    <property type="match status" value="1"/>
</dbReference>
<dbReference type="InterPro" id="IPR020449">
    <property type="entry name" value="Tscrpt_reg_AraC-type_HTH"/>
</dbReference>
<keyword evidence="7" id="KW-0804">Transcription</keyword>
<dbReference type="Proteomes" id="UP001595755">
    <property type="component" value="Unassembled WGS sequence"/>
</dbReference>
<dbReference type="PANTHER" id="PTHR30532">
    <property type="entry name" value="IRON III DICITRATE-BINDING PERIPLASMIC PROTEIN"/>
    <property type="match status" value="1"/>
</dbReference>
<dbReference type="SMART" id="SM00342">
    <property type="entry name" value="HTH_ARAC"/>
    <property type="match status" value="1"/>
</dbReference>
<dbReference type="Pfam" id="PF01497">
    <property type="entry name" value="Peripla_BP_2"/>
    <property type="match status" value="1"/>
</dbReference>
<dbReference type="EMBL" id="JBHSED010000011">
    <property type="protein sequence ID" value="MFC4303276.1"/>
    <property type="molecule type" value="Genomic_DNA"/>
</dbReference>
<evidence type="ECO:0000256" key="5">
    <source>
        <dbReference type="ARBA" id="ARBA00023015"/>
    </source>
</evidence>
<feature type="region of interest" description="Disordered" evidence="8">
    <location>
        <begin position="350"/>
        <end position="376"/>
    </location>
</feature>
<reference evidence="12" key="1">
    <citation type="journal article" date="2019" name="Int. J. Syst. Evol. Microbiol.">
        <title>The Global Catalogue of Microorganisms (GCM) 10K type strain sequencing project: providing services to taxonomists for standard genome sequencing and annotation.</title>
        <authorList>
            <consortium name="The Broad Institute Genomics Platform"/>
            <consortium name="The Broad Institute Genome Sequencing Center for Infectious Disease"/>
            <person name="Wu L."/>
            <person name="Ma J."/>
        </authorList>
    </citation>
    <scope>NUCLEOTIDE SEQUENCE [LARGE SCALE GENOMIC DNA]</scope>
    <source>
        <strain evidence="12">CGMCC 4.1641</strain>
    </source>
</reference>
<dbReference type="SUPFAM" id="SSF46689">
    <property type="entry name" value="Homeodomain-like"/>
    <property type="match status" value="2"/>
</dbReference>
<dbReference type="Gene3D" id="3.40.50.1980">
    <property type="entry name" value="Nitrogenase molybdenum iron protein domain"/>
    <property type="match status" value="2"/>
</dbReference>
<comment type="caution">
    <text evidence="11">The sequence shown here is derived from an EMBL/GenBank/DDBJ whole genome shotgun (WGS) entry which is preliminary data.</text>
</comment>
<evidence type="ECO:0000256" key="3">
    <source>
        <dbReference type="ARBA" id="ARBA00022448"/>
    </source>
</evidence>
<name>A0ABV8S7D7_9BACL</name>
<sequence>MSVDNQMALWNEAALRVLDIRRSALQPGNSLRAFRLPSSAFLLANRGRARMVLDGVEHAVEGCYVCHAGKGASLDIVEVAEEFNYDIVYYKASLAFPCRQELLRLYREDNPFRSQFGYAPIYPLSLLTRLELMRRHWQADAQLDKFQVRALFHQWVHEILKQRYEYVDHSGRVLGPLSQIIRYMEEQYAERVSLDDLSSLFGFSSRQLQRLFKSELRMGPMEYMNKIRMEQAQAMLTKTEVSLKEISEAVGYADSYYFSRAFKKHYGISPQHYRSEGRISPSRSSRISIGEGRVRSYSIADDDNHYQYKDEGAIPMNRRTKSMLAVSLMLSLMLFLAACAGNNGGTANGNGANASPSAPASTQPASSAAAETAQQSSYPVTIKHMKGEWKLEQRPERIAVLDTQFVDQLLTLDEQPAGSVTAAGDSSDFPEYLTDKLSDVKVLGTKDEPNLEAIIAMNPDFIICTEFQEKIYDSLTKIAPTVMLNRNDDWRDTLVTFGQIVDKKSEAEQVLAAYKEKTERLKAELATKLAGESVALIRPRDDMIRVHTPLHRTAAILYEDLGLTAPEQVREVQDTAYPISLEALGDVGADHYFLLTDDMFSGLVEEFKSTQTWKSLEPVKQNRVYTVDTTLWIAYYGPIAINKVVDQIGEALLGHS</sequence>
<dbReference type="PROSITE" id="PS01124">
    <property type="entry name" value="HTH_ARAC_FAMILY_2"/>
    <property type="match status" value="1"/>
</dbReference>
<keyword evidence="12" id="KW-1185">Reference proteome</keyword>
<keyword evidence="3" id="KW-0813">Transport</keyword>
<dbReference type="InterPro" id="IPR018062">
    <property type="entry name" value="HTH_AraC-typ_CS"/>
</dbReference>
<evidence type="ECO:0000256" key="4">
    <source>
        <dbReference type="ARBA" id="ARBA00022729"/>
    </source>
</evidence>
<evidence type="ECO:0000259" key="10">
    <source>
        <dbReference type="PROSITE" id="PS50983"/>
    </source>
</evidence>
<dbReference type="PROSITE" id="PS00041">
    <property type="entry name" value="HTH_ARAC_FAMILY_1"/>
    <property type="match status" value="1"/>
</dbReference>
<proteinExistence type="inferred from homology"/>
<protein>
    <submittedName>
        <fullName evidence="11">Helix-turn-helix domain-containing protein</fullName>
    </submittedName>
</protein>
<dbReference type="InterPro" id="IPR009057">
    <property type="entry name" value="Homeodomain-like_sf"/>
</dbReference>
<evidence type="ECO:0000259" key="9">
    <source>
        <dbReference type="PROSITE" id="PS01124"/>
    </source>
</evidence>
<dbReference type="PANTHER" id="PTHR30532:SF1">
    <property type="entry name" value="IRON(3+)-HYDROXAMATE-BINDING PROTEIN FHUD"/>
    <property type="match status" value="1"/>
</dbReference>
<evidence type="ECO:0000313" key="11">
    <source>
        <dbReference type="EMBL" id="MFC4303276.1"/>
    </source>
</evidence>
<dbReference type="PRINTS" id="PR00032">
    <property type="entry name" value="HTHARAC"/>
</dbReference>
<dbReference type="Gene3D" id="1.10.10.60">
    <property type="entry name" value="Homeodomain-like"/>
    <property type="match status" value="2"/>
</dbReference>
<feature type="domain" description="HTH araC/xylS-type" evidence="9">
    <location>
        <begin position="178"/>
        <end position="276"/>
    </location>
</feature>
<keyword evidence="6" id="KW-0238">DNA-binding</keyword>
<comment type="similarity">
    <text evidence="2">Belongs to the bacterial solute-binding protein 8 family.</text>
</comment>
<gene>
    <name evidence="11" type="ORF">ACFO1S_07400</name>
</gene>
<dbReference type="InterPro" id="IPR018060">
    <property type="entry name" value="HTH_AraC"/>
</dbReference>
<evidence type="ECO:0000256" key="8">
    <source>
        <dbReference type="SAM" id="MobiDB-lite"/>
    </source>
</evidence>
<feature type="domain" description="Fe/B12 periplasmic-binding" evidence="10">
    <location>
        <begin position="397"/>
        <end position="656"/>
    </location>
</feature>